<name>A0A381PCK2_9ZZZZ</name>
<dbReference type="FunFam" id="3.30.70.1660:FF:000002">
    <property type="entry name" value="Peptide chain release factor 1"/>
    <property type="match status" value="1"/>
</dbReference>
<dbReference type="GO" id="GO:0016149">
    <property type="term" value="F:translation release factor activity, codon specific"/>
    <property type="evidence" value="ECO:0007669"/>
    <property type="project" value="InterPro"/>
</dbReference>
<dbReference type="AlphaFoldDB" id="A0A381PCK2"/>
<feature type="coiled-coil region" evidence="4">
    <location>
        <begin position="251"/>
        <end position="281"/>
    </location>
</feature>
<gene>
    <name evidence="6" type="ORF">METZ01_LOCUS16871</name>
</gene>
<evidence type="ECO:0000256" key="1">
    <source>
        <dbReference type="ARBA" id="ARBA00010835"/>
    </source>
</evidence>
<evidence type="ECO:0000313" key="6">
    <source>
        <dbReference type="EMBL" id="SUZ64017.1"/>
    </source>
</evidence>
<sequence length="357" mass="40012">VLDRLQELEEELAHVESQLGDPQVTSDRNRFIEVSRRHSQLSEMVEIGSAWRSALDDAATAREMAESSDGDELNEVRELELIAASNAELLEDQFRVLLLPRDPNDDRNVIVEIRGAEGGEEANLWARDLFEMYRAFVNAKGWDIEVLGSHLSDMGGYTDIAFLVKGEAVWRHLKHEGGPHRVQRVPVTESQGRVHTSSATVSVLPEADEVEVEIDTNDLEIDTYRSSGPGGQSVNTTDSAVRVTHLPTGLVVSMQDEKSQLQNKAKALRVLRARLLKLRQDEQASHQAAQKRDQVKSGGRAEKIRTYNFKESRVTDHRIGLTLYKLERVLAGDLDDVVEPLMIHEREQQLEAGNGEV</sequence>
<dbReference type="Pfam" id="PF03462">
    <property type="entry name" value="PCRF"/>
    <property type="match status" value="1"/>
</dbReference>
<evidence type="ECO:0000256" key="2">
    <source>
        <dbReference type="ARBA" id="ARBA00022481"/>
    </source>
</evidence>
<dbReference type="Gene3D" id="6.10.140.1950">
    <property type="match status" value="1"/>
</dbReference>
<dbReference type="InterPro" id="IPR004373">
    <property type="entry name" value="RF-1"/>
</dbReference>
<dbReference type="Gene3D" id="3.30.160.20">
    <property type="match status" value="1"/>
</dbReference>
<comment type="similarity">
    <text evidence="1">Belongs to the prokaryotic/mitochondrial release factor family.</text>
</comment>
<dbReference type="NCBIfam" id="NF001859">
    <property type="entry name" value="PRK00591.1"/>
    <property type="match status" value="1"/>
</dbReference>
<reference evidence="6" key="1">
    <citation type="submission" date="2018-05" db="EMBL/GenBank/DDBJ databases">
        <authorList>
            <person name="Lanie J.A."/>
            <person name="Ng W.-L."/>
            <person name="Kazmierczak K.M."/>
            <person name="Andrzejewski T.M."/>
            <person name="Davidsen T.M."/>
            <person name="Wayne K.J."/>
            <person name="Tettelin H."/>
            <person name="Glass J.I."/>
            <person name="Rusch D."/>
            <person name="Podicherti R."/>
            <person name="Tsui H.-C.T."/>
            <person name="Winkler M.E."/>
        </authorList>
    </citation>
    <scope>NUCLEOTIDE SEQUENCE</scope>
</reference>
<dbReference type="PROSITE" id="PS00745">
    <property type="entry name" value="RF_PROK_I"/>
    <property type="match status" value="1"/>
</dbReference>
<protein>
    <recommendedName>
        <fullName evidence="5">Prokaryotic-type class I peptide chain release factors domain-containing protein</fullName>
    </recommendedName>
</protein>
<dbReference type="EMBL" id="UINC01000928">
    <property type="protein sequence ID" value="SUZ64017.1"/>
    <property type="molecule type" value="Genomic_DNA"/>
</dbReference>
<dbReference type="InterPro" id="IPR045853">
    <property type="entry name" value="Pep_chain_release_fac_I_sf"/>
</dbReference>
<accession>A0A381PCK2</accession>
<evidence type="ECO:0000259" key="5">
    <source>
        <dbReference type="PROSITE" id="PS00745"/>
    </source>
</evidence>
<keyword evidence="3" id="KW-0648">Protein biosynthesis</keyword>
<evidence type="ECO:0000256" key="4">
    <source>
        <dbReference type="SAM" id="Coils"/>
    </source>
</evidence>
<dbReference type="PANTHER" id="PTHR43804:SF7">
    <property type="entry name" value="LD18447P"/>
    <property type="match status" value="1"/>
</dbReference>
<dbReference type="GO" id="GO:0005737">
    <property type="term" value="C:cytoplasm"/>
    <property type="evidence" value="ECO:0007669"/>
    <property type="project" value="UniProtKB-ARBA"/>
</dbReference>
<dbReference type="InterPro" id="IPR050057">
    <property type="entry name" value="Prokaryotic/Mito_RF"/>
</dbReference>
<dbReference type="SMART" id="SM00937">
    <property type="entry name" value="PCRF"/>
    <property type="match status" value="1"/>
</dbReference>
<keyword evidence="2" id="KW-0488">Methylation</keyword>
<proteinExistence type="inferred from homology"/>
<dbReference type="PANTHER" id="PTHR43804">
    <property type="entry name" value="LD18447P"/>
    <property type="match status" value="1"/>
</dbReference>
<dbReference type="InterPro" id="IPR005139">
    <property type="entry name" value="PCRF"/>
</dbReference>
<dbReference type="Pfam" id="PF00472">
    <property type="entry name" value="RF-1"/>
    <property type="match status" value="1"/>
</dbReference>
<dbReference type="HAMAP" id="MF_00093">
    <property type="entry name" value="Rel_fac_1"/>
    <property type="match status" value="1"/>
</dbReference>
<evidence type="ECO:0000256" key="3">
    <source>
        <dbReference type="ARBA" id="ARBA00022917"/>
    </source>
</evidence>
<keyword evidence="4" id="KW-0175">Coiled coil</keyword>
<dbReference type="SUPFAM" id="SSF75620">
    <property type="entry name" value="Release factor"/>
    <property type="match status" value="1"/>
</dbReference>
<dbReference type="FunFam" id="3.30.160.20:FF:000004">
    <property type="entry name" value="Peptide chain release factor 1"/>
    <property type="match status" value="1"/>
</dbReference>
<feature type="non-terminal residue" evidence="6">
    <location>
        <position position="1"/>
    </location>
</feature>
<dbReference type="InterPro" id="IPR000352">
    <property type="entry name" value="Pep_chain_release_fac_I"/>
</dbReference>
<dbReference type="NCBIfam" id="TIGR00019">
    <property type="entry name" value="prfA"/>
    <property type="match status" value="1"/>
</dbReference>
<feature type="domain" description="Prokaryotic-type class I peptide chain release factors" evidence="5">
    <location>
        <begin position="225"/>
        <end position="241"/>
    </location>
</feature>
<dbReference type="Gene3D" id="3.30.70.1660">
    <property type="match status" value="1"/>
</dbReference>
<organism evidence="6">
    <name type="scientific">marine metagenome</name>
    <dbReference type="NCBI Taxonomy" id="408172"/>
    <lineage>
        <taxon>unclassified sequences</taxon>
        <taxon>metagenomes</taxon>
        <taxon>ecological metagenomes</taxon>
    </lineage>
</organism>